<organism evidence="2 3">
    <name type="scientific">Gluconacetobacter liquefaciens</name>
    <name type="common">Acetobacter liquefaciens</name>
    <dbReference type="NCBI Taxonomy" id="89584"/>
    <lineage>
        <taxon>Bacteria</taxon>
        <taxon>Pseudomonadati</taxon>
        <taxon>Pseudomonadota</taxon>
        <taxon>Alphaproteobacteria</taxon>
        <taxon>Acetobacterales</taxon>
        <taxon>Acetobacteraceae</taxon>
        <taxon>Gluconacetobacter</taxon>
    </lineage>
</organism>
<proteinExistence type="predicted"/>
<keyword evidence="3" id="KW-1185">Reference proteome</keyword>
<evidence type="ECO:0000313" key="2">
    <source>
        <dbReference type="EMBL" id="RDI36101.1"/>
    </source>
</evidence>
<dbReference type="EMBL" id="QQAW01000013">
    <property type="protein sequence ID" value="RDI36101.1"/>
    <property type="molecule type" value="Genomic_DNA"/>
</dbReference>
<evidence type="ECO:0000313" key="3">
    <source>
        <dbReference type="Proteomes" id="UP000254958"/>
    </source>
</evidence>
<sequence>MTDRADPPAPKAPAAHAIRRHALAFALSSAAGISLVLACGMDFPNQLLDDREGTLKSTPATSFAYEASHLVVPDDALRIASSVPRPAQSPDPDSPPPEAGMEALTPLQQNRIVMMRNAIDGDSAYNQGDGIPPAIRLYTAGAVDYALARKGIPGDYAEHARQHFQAVLDLPDGQGQSRAVWAAYMLGRLQQERFFATGNAEARAAAAHAFAQARALARQGAPDPFSLAVASYGEQARSYLMDGGTACGWKAFLTSAPCADHIEAANLNHAIGLYAQQAARGATGGVISLQLIAGWAMADPRRAQRLIEDPIAQKLLVAYALARTGDIINDDPATASDYDAPDRGGLGYHDAARGLRGNGCPYCTAIRTIRPNPAIVTLVDAIQARGLNHIAQADRLAALAYRGGRYDLAKTLATMQPGPLSHWVLAKLAIQHGDLAAASRHYADAAKGFPPLHDDLAPEEISRLRAEQGVLTLSRGQYVAAFDCLYTAAASAGSRSGIAFDAAYVAERVLTTDELRHYVDAHIPATHGPAIPWAAPPEPDTIRMILARRLVRAGRVTESLGYFPEDKDPRYAIDGKPTPFRTWARTYGNALHDAQHRWTAVGRAQAWFTAATIARTHGMDIMGTEQDPDYAVFLGGFSMGAGRTVAVLVPPDNQPTLPITRKARTAAALSGPLVTEGERTRFAASEAAPYRRFHYRAIAVDQAENAADLLPPRSQAFAAVLCQAAGWGTGADADLYHRYVRQGAAVPFAKNFGRHCAAPDFQSAALESYARPFQPLHRWLHRHLIMPIAGLLARL</sequence>
<gene>
    <name evidence="2" type="ORF">C7453_11353</name>
</gene>
<reference evidence="2 3" key="1">
    <citation type="submission" date="2018-07" db="EMBL/GenBank/DDBJ databases">
        <title>Genomic Encyclopedia of Type Strains, Phase IV (KMG-IV): sequencing the most valuable type-strain genomes for metagenomic binning, comparative biology and taxonomic classification.</title>
        <authorList>
            <person name="Goeker M."/>
        </authorList>
    </citation>
    <scope>NUCLEOTIDE SEQUENCE [LARGE SCALE GENOMIC DNA]</scope>
    <source>
        <strain evidence="2 3">DSM 5603</strain>
    </source>
</reference>
<evidence type="ECO:0000256" key="1">
    <source>
        <dbReference type="SAM" id="MobiDB-lite"/>
    </source>
</evidence>
<dbReference type="AlphaFoldDB" id="A0A370FWS8"/>
<comment type="caution">
    <text evidence="2">The sequence shown here is derived from an EMBL/GenBank/DDBJ whole genome shotgun (WGS) entry which is preliminary data.</text>
</comment>
<dbReference type="RefSeq" id="WP_211311092.1">
    <property type="nucleotide sequence ID" value="NZ_BJMI01000018.1"/>
</dbReference>
<accession>A0A370FWS8</accession>
<feature type="compositionally biased region" description="Pro residues" evidence="1">
    <location>
        <begin position="87"/>
        <end position="98"/>
    </location>
</feature>
<feature type="region of interest" description="Disordered" evidence="1">
    <location>
        <begin position="82"/>
        <end position="102"/>
    </location>
</feature>
<name>A0A370FWS8_GLULI</name>
<protein>
    <submittedName>
        <fullName evidence="2">Uncharacterized protein</fullName>
    </submittedName>
</protein>
<dbReference type="Proteomes" id="UP000254958">
    <property type="component" value="Unassembled WGS sequence"/>
</dbReference>